<dbReference type="Proteomes" id="UP001596022">
    <property type="component" value="Unassembled WGS sequence"/>
</dbReference>
<dbReference type="EMBL" id="JBHSFW010000001">
    <property type="protein sequence ID" value="MFC4618478.1"/>
    <property type="molecule type" value="Genomic_DNA"/>
</dbReference>
<dbReference type="Gene3D" id="3.10.180.10">
    <property type="entry name" value="2,3-Dihydroxybiphenyl 1,2-Dioxygenase, domain 1"/>
    <property type="match status" value="1"/>
</dbReference>
<organism evidence="2 3">
    <name type="scientific">Camelliibacillus cellulosilyticus</name>
    <dbReference type="NCBI Taxonomy" id="2174486"/>
    <lineage>
        <taxon>Bacteria</taxon>
        <taxon>Bacillati</taxon>
        <taxon>Bacillota</taxon>
        <taxon>Bacilli</taxon>
        <taxon>Bacillales</taxon>
        <taxon>Sporolactobacillaceae</taxon>
        <taxon>Camelliibacillus</taxon>
    </lineage>
</organism>
<sequence>MRLVFLSYPVSDLKESIAYYRDNFGFEEAWREGELTAALKLEGTNVNLMLDQEDDGGPGGVFLVDSVDAFYEAHKDRVQFVREPFDIPPGRYAMFKDNSGNPVRLIDMTKEREV</sequence>
<evidence type="ECO:0000259" key="1">
    <source>
        <dbReference type="PROSITE" id="PS51819"/>
    </source>
</evidence>
<dbReference type="Pfam" id="PF00903">
    <property type="entry name" value="Glyoxalase"/>
    <property type="match status" value="1"/>
</dbReference>
<comment type="caution">
    <text evidence="2">The sequence shown here is derived from an EMBL/GenBank/DDBJ whole genome shotgun (WGS) entry which is preliminary data.</text>
</comment>
<dbReference type="InterPro" id="IPR037523">
    <property type="entry name" value="VOC_core"/>
</dbReference>
<accession>A0ABV9GKL1</accession>
<dbReference type="InterPro" id="IPR029068">
    <property type="entry name" value="Glyas_Bleomycin-R_OHBP_Dase"/>
</dbReference>
<keyword evidence="3" id="KW-1185">Reference proteome</keyword>
<dbReference type="SUPFAM" id="SSF54593">
    <property type="entry name" value="Glyoxalase/Bleomycin resistance protein/Dihydroxybiphenyl dioxygenase"/>
    <property type="match status" value="1"/>
</dbReference>
<dbReference type="InterPro" id="IPR004360">
    <property type="entry name" value="Glyas_Fos-R_dOase_dom"/>
</dbReference>
<feature type="domain" description="VOC" evidence="1">
    <location>
        <begin position="2"/>
        <end position="108"/>
    </location>
</feature>
<gene>
    <name evidence="2" type="ORF">ACFO4N_06990</name>
</gene>
<evidence type="ECO:0000313" key="3">
    <source>
        <dbReference type="Proteomes" id="UP001596022"/>
    </source>
</evidence>
<reference evidence="3" key="1">
    <citation type="journal article" date="2019" name="Int. J. Syst. Evol. Microbiol.">
        <title>The Global Catalogue of Microorganisms (GCM) 10K type strain sequencing project: providing services to taxonomists for standard genome sequencing and annotation.</title>
        <authorList>
            <consortium name="The Broad Institute Genomics Platform"/>
            <consortium name="The Broad Institute Genome Sequencing Center for Infectious Disease"/>
            <person name="Wu L."/>
            <person name="Ma J."/>
        </authorList>
    </citation>
    <scope>NUCLEOTIDE SEQUENCE [LARGE SCALE GENOMIC DNA]</scope>
    <source>
        <strain evidence="3">CGMCC 1.16306</strain>
    </source>
</reference>
<proteinExistence type="predicted"/>
<evidence type="ECO:0000313" key="2">
    <source>
        <dbReference type="EMBL" id="MFC4618478.1"/>
    </source>
</evidence>
<name>A0ABV9GKL1_9BACL</name>
<protein>
    <submittedName>
        <fullName evidence="2">VOC family protein</fullName>
    </submittedName>
</protein>
<dbReference type="PROSITE" id="PS51819">
    <property type="entry name" value="VOC"/>
    <property type="match status" value="1"/>
</dbReference>
<dbReference type="RefSeq" id="WP_376845461.1">
    <property type="nucleotide sequence ID" value="NZ_JBHSFW010000001.1"/>
</dbReference>